<evidence type="ECO:0000259" key="2">
    <source>
        <dbReference type="Pfam" id="PF13338"/>
    </source>
</evidence>
<dbReference type="InterPro" id="IPR007569">
    <property type="entry name" value="DUF559"/>
</dbReference>
<dbReference type="SUPFAM" id="SSF52980">
    <property type="entry name" value="Restriction endonuclease-like"/>
    <property type="match status" value="1"/>
</dbReference>
<evidence type="ECO:0000259" key="1">
    <source>
        <dbReference type="Pfam" id="PF04480"/>
    </source>
</evidence>
<organism evidence="3 4">
    <name type="scientific">Mycolicibacterium smegmatis (strain MKD8)</name>
    <name type="common">Mycobacterium smegmatis</name>
    <dbReference type="NCBI Taxonomy" id="1214915"/>
    <lineage>
        <taxon>Bacteria</taxon>
        <taxon>Bacillati</taxon>
        <taxon>Actinomycetota</taxon>
        <taxon>Actinomycetes</taxon>
        <taxon>Mycobacteriales</taxon>
        <taxon>Mycobacteriaceae</taxon>
        <taxon>Mycolicibacterium</taxon>
    </lineage>
</organism>
<name>A0A2U9PXY9_MYCSE</name>
<sequence length="299" mass="33661">MIDDYLRDHDGVITLAQAREAGLSENSVRRRVRSGRWLRCSRGVYFATDRPFTDQARIRVGVWSYGPQATASGLAAAWWLGVTKYAPEIVEVTAPRSSRLQHRPGTKLRRRDLWPTDVVERNGLRVTTLPLTVVEAAARRGGGAKLMDSALQRHVELRELWRAHLRNTGRHGSPAARRLLIAADDGARSAAERLLVKLLKDARIIGWKANHRVGRFVVDVAFPAVKVAIEADGWAFHSDQADFQHDRIKQNELTLMGWLPLRFTWLDLTEYPQRVIAEIRFAIDSRTAAAATSYTSAAR</sequence>
<accession>A0A2U9PXY9</accession>
<protein>
    <submittedName>
        <fullName evidence="3">Uncharacterized protein</fullName>
    </submittedName>
</protein>
<proteinExistence type="predicted"/>
<reference evidence="3 4" key="1">
    <citation type="journal article" date="2013" name="Genome Announc.">
        <title>Draft genome sequence of MKD8, a conjugal recipient Mycobacterium smegmatis strain.</title>
        <authorList>
            <person name="Gray T.A."/>
            <person name="Palumbo M.J."/>
            <person name="Derbyshire K.M."/>
        </authorList>
    </citation>
    <scope>NUCLEOTIDE SEQUENCE [LARGE SCALE GENOMIC DNA]</scope>
    <source>
        <strain evidence="3 4">MKD8</strain>
    </source>
</reference>
<dbReference type="Proteomes" id="UP000011200">
    <property type="component" value="Chromosome"/>
</dbReference>
<gene>
    <name evidence="3" type="ORF">D806_057240</name>
</gene>
<feature type="domain" description="AbiEi antitoxin N-terminal" evidence="2">
    <location>
        <begin position="2"/>
        <end position="45"/>
    </location>
</feature>
<feature type="domain" description="DUF559" evidence="1">
    <location>
        <begin position="189"/>
        <end position="281"/>
    </location>
</feature>
<evidence type="ECO:0000313" key="4">
    <source>
        <dbReference type="Proteomes" id="UP000011200"/>
    </source>
</evidence>
<dbReference type="AlphaFoldDB" id="A0A2U9PXY9"/>
<evidence type="ECO:0000313" key="3">
    <source>
        <dbReference type="EMBL" id="AWT56666.1"/>
    </source>
</evidence>
<dbReference type="InterPro" id="IPR011335">
    <property type="entry name" value="Restrct_endonuc-II-like"/>
</dbReference>
<dbReference type="RefSeq" id="WP_003897245.1">
    <property type="nucleotide sequence ID" value="NZ_CP027541.1"/>
</dbReference>
<dbReference type="Pfam" id="PF13338">
    <property type="entry name" value="AbiEi_4"/>
    <property type="match status" value="1"/>
</dbReference>
<dbReference type="InterPro" id="IPR025159">
    <property type="entry name" value="AbiEi_N"/>
</dbReference>
<dbReference type="Gene3D" id="3.40.960.10">
    <property type="entry name" value="VSR Endonuclease"/>
    <property type="match status" value="1"/>
</dbReference>
<dbReference type="Pfam" id="PF04480">
    <property type="entry name" value="DUF559"/>
    <property type="match status" value="1"/>
</dbReference>
<dbReference type="EMBL" id="CP027541">
    <property type="protein sequence ID" value="AWT56666.1"/>
    <property type="molecule type" value="Genomic_DNA"/>
</dbReference>
<reference evidence="4" key="2">
    <citation type="submission" date="2018-03" db="EMBL/GenBank/DDBJ databases">
        <authorList>
            <person name="Derbyshire K."/>
            <person name="Gray T.A."/>
            <person name="Champion M."/>
        </authorList>
    </citation>
    <scope>NUCLEOTIDE SEQUENCE [LARGE SCALE GENOMIC DNA]</scope>
    <source>
        <strain evidence="4">MKD8</strain>
    </source>
</reference>